<dbReference type="Proteomes" id="UP001597419">
    <property type="component" value="Unassembled WGS sequence"/>
</dbReference>
<dbReference type="Pfam" id="PF02668">
    <property type="entry name" value="TauD"/>
    <property type="match status" value="1"/>
</dbReference>
<keyword evidence="3" id="KW-0408">Iron</keyword>
<dbReference type="PANTHER" id="PTHR10696">
    <property type="entry name" value="GAMMA-BUTYROBETAINE HYDROXYLASE-RELATED"/>
    <property type="match status" value="1"/>
</dbReference>
<keyword evidence="7" id="KW-1185">Reference proteome</keyword>
<accession>A0ABW5GP11</accession>
<evidence type="ECO:0000256" key="3">
    <source>
        <dbReference type="ARBA" id="ARBA00023004"/>
    </source>
</evidence>
<dbReference type="InterPro" id="IPR003819">
    <property type="entry name" value="TauD/TfdA-like"/>
</dbReference>
<dbReference type="Gene3D" id="3.60.130.10">
    <property type="entry name" value="Clavaminate synthase-like"/>
    <property type="match status" value="1"/>
</dbReference>
<evidence type="ECO:0000256" key="2">
    <source>
        <dbReference type="ARBA" id="ARBA00023002"/>
    </source>
</evidence>
<proteinExistence type="predicted"/>
<evidence type="ECO:0000256" key="1">
    <source>
        <dbReference type="ARBA" id="ARBA00001954"/>
    </source>
</evidence>
<dbReference type="RefSeq" id="WP_345403755.1">
    <property type="nucleotide sequence ID" value="NZ_BAABHG010000015.1"/>
</dbReference>
<protein>
    <submittedName>
        <fullName evidence="6">TauD/TfdA family dioxygenase</fullName>
        <ecNumber evidence="6">1.14.11.-</ecNumber>
    </submittedName>
</protein>
<sequence>MLPFVIERATADPALTEFLTTRRAAVREVLTHHGAVLLRSFDVEGTGEFERVVRALSGAPLDYTERSSPRTRLSGNVYTSTDYPPAEEIFLHNENSYQARWPRTLYFHCAEPPETGGATPLADIRRVHDAIDSRVRAEFARRRWMVVRNFHPGFGTRWDTAFGTADRDAVDEYCERNGLTTEWLDGGGLRTRAVRDAIHRHPVTGAPVWFNHVAFFHNTTQPEDVRDGLLELFDEANLPTNTYFGDGGRIPDEVVEHLRSCYRAARVRFDYHRGDVLVVDNMRAAHGREPFTGPRRVAVAMAEPSTADPSGD</sequence>
<name>A0ABW5GP11_9PSEU</name>
<keyword evidence="2 6" id="KW-0560">Oxidoreductase</keyword>
<dbReference type="EC" id="1.14.11.-" evidence="6"/>
<reference evidence="7" key="1">
    <citation type="journal article" date="2019" name="Int. J. Syst. Evol. Microbiol.">
        <title>The Global Catalogue of Microorganisms (GCM) 10K type strain sequencing project: providing services to taxonomists for standard genome sequencing and annotation.</title>
        <authorList>
            <consortium name="The Broad Institute Genomics Platform"/>
            <consortium name="The Broad Institute Genome Sequencing Center for Infectious Disease"/>
            <person name="Wu L."/>
            <person name="Ma J."/>
        </authorList>
    </citation>
    <scope>NUCLEOTIDE SEQUENCE [LARGE SCALE GENOMIC DNA]</scope>
    <source>
        <strain evidence="7">CGMCC 4.7643</strain>
    </source>
</reference>
<keyword evidence="6" id="KW-0223">Dioxygenase</keyword>
<gene>
    <name evidence="6" type="ORF">ACFSYJ_28705</name>
</gene>
<organism evidence="6 7">
    <name type="scientific">Amycolatopsis samaneae</name>
    <dbReference type="NCBI Taxonomy" id="664691"/>
    <lineage>
        <taxon>Bacteria</taxon>
        <taxon>Bacillati</taxon>
        <taxon>Actinomycetota</taxon>
        <taxon>Actinomycetes</taxon>
        <taxon>Pseudonocardiales</taxon>
        <taxon>Pseudonocardiaceae</taxon>
        <taxon>Amycolatopsis</taxon>
    </lineage>
</organism>
<dbReference type="InterPro" id="IPR050411">
    <property type="entry name" value="AlphaKG_dependent_hydroxylases"/>
</dbReference>
<feature type="domain" description="TauD/TfdA-like" evidence="5">
    <location>
        <begin position="17"/>
        <end position="299"/>
    </location>
</feature>
<dbReference type="InterPro" id="IPR042098">
    <property type="entry name" value="TauD-like_sf"/>
</dbReference>
<dbReference type="SUPFAM" id="SSF51197">
    <property type="entry name" value="Clavaminate synthase-like"/>
    <property type="match status" value="1"/>
</dbReference>
<evidence type="ECO:0000259" key="5">
    <source>
        <dbReference type="Pfam" id="PF02668"/>
    </source>
</evidence>
<evidence type="ECO:0000313" key="6">
    <source>
        <dbReference type="EMBL" id="MFD2462622.1"/>
    </source>
</evidence>
<comment type="cofactor">
    <cofactor evidence="1">
        <name>Fe(2+)</name>
        <dbReference type="ChEBI" id="CHEBI:29033"/>
    </cofactor>
</comment>
<comment type="caution">
    <text evidence="6">The sequence shown here is derived from an EMBL/GenBank/DDBJ whole genome shotgun (WGS) entry which is preliminary data.</text>
</comment>
<evidence type="ECO:0000313" key="7">
    <source>
        <dbReference type="Proteomes" id="UP001597419"/>
    </source>
</evidence>
<dbReference type="PANTHER" id="PTHR10696:SF56">
    <property type="entry name" value="TAUD_TFDA-LIKE DOMAIN-CONTAINING PROTEIN"/>
    <property type="match status" value="1"/>
</dbReference>
<keyword evidence="4" id="KW-0045">Antibiotic biosynthesis</keyword>
<evidence type="ECO:0000256" key="4">
    <source>
        <dbReference type="ARBA" id="ARBA00023194"/>
    </source>
</evidence>
<dbReference type="GO" id="GO:0051213">
    <property type="term" value="F:dioxygenase activity"/>
    <property type="evidence" value="ECO:0007669"/>
    <property type="project" value="UniProtKB-KW"/>
</dbReference>
<dbReference type="EMBL" id="JBHUKU010000017">
    <property type="protein sequence ID" value="MFD2462622.1"/>
    <property type="molecule type" value="Genomic_DNA"/>
</dbReference>